<dbReference type="InterPro" id="IPR013024">
    <property type="entry name" value="GGCT-like"/>
</dbReference>
<sequence>MQALYLADAQNWPNSVKTRHQLGTVFHQQGRYEEALREFNASLVILDDNAARRQFGASSPAPAVANASTCVPVDAWGADNWVQRISQKPRPAKKEKRSLPGREAKAKKAPVAVIGGGLSGLACAYALKHRGLPCEVFDTGKRGVGGRCSSRVLQGEGRTHLVDHAVQAFSVARPEVQALVDEMALDGAARRWEGRIGSLGADGAFVRRPSELWIGSKREGMASVPNWLARDLRLHRDVWVARLDSNGGWILKDQKGHQIGQTAYSFVVMAHNGKCADRLIRTAGRETVLHAPLRCAFKEAASPTSDRLELNSLWVCVLSVAGETKVPFDGAFVDDHQVLSWVGNNSAKYPAGEADVQVWTLISTPRYGARNKCPQEFIPPDVRRKISEELPGAFCELTGHDRARCRVLHLQLWGAAVPLNVCKQGFLLDAEANIGACGDWLAAPSVEGAIASGLAMGEAIAGEALVSSQVPLFQAFQAPAIGSFAEDKPAAKDASRRALQAESSREKKGVWNFAFGANLSPWKLRTKRGIAPLEQVPGKLPGWRLVFNHKGGMGNIEPLERCTAQGEDPGAVHGLLLLLKPPDFEKLSKMEHEYVTTEVEVEAYDGRVIRARAFVSPKDYRLATYPNPPERYIKLIRDGASSSSLHGEYQAWLRTIPGAQQRGAEYWDHAARRR</sequence>
<dbReference type="Pfam" id="PF13450">
    <property type="entry name" value="NAD_binding_8"/>
    <property type="match status" value="1"/>
</dbReference>
<evidence type="ECO:0000256" key="1">
    <source>
        <dbReference type="PROSITE-ProRule" id="PRU00339"/>
    </source>
</evidence>
<protein>
    <submittedName>
        <fullName evidence="2">Uncharacterized protein</fullName>
    </submittedName>
</protein>
<dbReference type="PROSITE" id="PS50005">
    <property type="entry name" value="TPR"/>
    <property type="match status" value="1"/>
</dbReference>
<dbReference type="EMBL" id="CAUJNA010000894">
    <property type="protein sequence ID" value="CAJ1382378.1"/>
    <property type="molecule type" value="Genomic_DNA"/>
</dbReference>
<keyword evidence="1" id="KW-0802">TPR repeat</keyword>
<accession>A0AA36I764</accession>
<dbReference type="AlphaFoldDB" id="A0AA36I764"/>
<dbReference type="PANTHER" id="PTHR16128">
    <property type="entry name" value="FAD/NAD(P)-BINDING OXIDOREDUCTASE FAMILY PROTEIN"/>
    <property type="match status" value="1"/>
</dbReference>
<name>A0AA36I764_9DINO</name>
<comment type="caution">
    <text evidence="2">The sequence shown here is derived from an EMBL/GenBank/DDBJ whole genome shotgun (WGS) entry which is preliminary data.</text>
</comment>
<reference evidence="2" key="1">
    <citation type="submission" date="2023-08" db="EMBL/GenBank/DDBJ databases">
        <authorList>
            <person name="Chen Y."/>
            <person name="Shah S."/>
            <person name="Dougan E. K."/>
            <person name="Thang M."/>
            <person name="Chan C."/>
        </authorList>
    </citation>
    <scope>NUCLEOTIDE SEQUENCE</scope>
</reference>
<dbReference type="CDD" id="cd06661">
    <property type="entry name" value="GGCT_like"/>
    <property type="match status" value="1"/>
</dbReference>
<evidence type="ECO:0000313" key="3">
    <source>
        <dbReference type="Proteomes" id="UP001178507"/>
    </source>
</evidence>
<gene>
    <name evidence="2" type="ORF">EVOR1521_LOCUS9759</name>
</gene>
<dbReference type="InterPro" id="IPR019734">
    <property type="entry name" value="TPR_rpt"/>
</dbReference>
<dbReference type="Proteomes" id="UP001178507">
    <property type="component" value="Unassembled WGS sequence"/>
</dbReference>
<dbReference type="Gene3D" id="3.10.490.10">
    <property type="entry name" value="Gamma-glutamyl cyclotransferase-like"/>
    <property type="match status" value="1"/>
</dbReference>
<feature type="repeat" description="TPR" evidence="1">
    <location>
        <begin position="16"/>
        <end position="49"/>
    </location>
</feature>
<dbReference type="Gene3D" id="3.90.660.10">
    <property type="match status" value="1"/>
</dbReference>
<organism evidence="2 3">
    <name type="scientific">Effrenium voratum</name>
    <dbReference type="NCBI Taxonomy" id="2562239"/>
    <lineage>
        <taxon>Eukaryota</taxon>
        <taxon>Sar</taxon>
        <taxon>Alveolata</taxon>
        <taxon>Dinophyceae</taxon>
        <taxon>Suessiales</taxon>
        <taxon>Symbiodiniaceae</taxon>
        <taxon>Effrenium</taxon>
    </lineage>
</organism>
<proteinExistence type="predicted"/>
<dbReference type="Gene3D" id="3.50.50.60">
    <property type="entry name" value="FAD/NAD(P)-binding domain"/>
    <property type="match status" value="1"/>
</dbReference>
<evidence type="ECO:0000313" key="2">
    <source>
        <dbReference type="EMBL" id="CAJ1382378.1"/>
    </source>
</evidence>
<dbReference type="InterPro" id="IPR011990">
    <property type="entry name" value="TPR-like_helical_dom_sf"/>
</dbReference>
<dbReference type="PANTHER" id="PTHR16128:SF5">
    <property type="entry name" value="FAD_NAD(P)-BINDING OXIDOREDUCTASE FAMILY PROTEIN"/>
    <property type="match status" value="1"/>
</dbReference>
<dbReference type="SUPFAM" id="SSF48452">
    <property type="entry name" value="TPR-like"/>
    <property type="match status" value="1"/>
</dbReference>
<keyword evidence="3" id="KW-1185">Reference proteome</keyword>
<dbReference type="SUPFAM" id="SSF51905">
    <property type="entry name" value="FAD/NAD(P)-binding domain"/>
    <property type="match status" value="1"/>
</dbReference>
<dbReference type="InterPro" id="IPR036188">
    <property type="entry name" value="FAD/NAD-bd_sf"/>
</dbReference>